<dbReference type="Gene3D" id="3.40.50.150">
    <property type="entry name" value="Vaccinia Virus protein VP39"/>
    <property type="match status" value="1"/>
</dbReference>
<dbReference type="Pfam" id="PF01555">
    <property type="entry name" value="N6_N4_Mtase"/>
    <property type="match status" value="1"/>
</dbReference>
<dbReference type="Proteomes" id="UP000027037">
    <property type="component" value="Unassembled WGS sequence"/>
</dbReference>
<dbReference type="GO" id="GO:0032259">
    <property type="term" value="P:methylation"/>
    <property type="evidence" value="ECO:0007669"/>
    <property type="project" value="UniProtKB-KW"/>
</dbReference>
<evidence type="ECO:0000313" key="7">
    <source>
        <dbReference type="Proteomes" id="UP000027037"/>
    </source>
</evidence>
<comment type="catalytic activity">
    <reaction evidence="3">
        <text>a 2'-deoxyadenosine in DNA + S-adenosyl-L-methionine = an N(6)-methyl-2'-deoxyadenosine in DNA + S-adenosyl-L-homocysteine + H(+)</text>
        <dbReference type="Rhea" id="RHEA:15197"/>
        <dbReference type="Rhea" id="RHEA-COMP:12418"/>
        <dbReference type="Rhea" id="RHEA-COMP:12419"/>
        <dbReference type="ChEBI" id="CHEBI:15378"/>
        <dbReference type="ChEBI" id="CHEBI:57856"/>
        <dbReference type="ChEBI" id="CHEBI:59789"/>
        <dbReference type="ChEBI" id="CHEBI:90615"/>
        <dbReference type="ChEBI" id="CHEBI:90616"/>
        <dbReference type="EC" id="2.1.1.72"/>
    </reaction>
</comment>
<dbReference type="InterPro" id="IPR029063">
    <property type="entry name" value="SAM-dependent_MTases_sf"/>
</dbReference>
<dbReference type="STRING" id="1280946.HY29_17720"/>
<evidence type="ECO:0000256" key="1">
    <source>
        <dbReference type="ARBA" id="ARBA00022603"/>
    </source>
</evidence>
<evidence type="ECO:0000256" key="3">
    <source>
        <dbReference type="ARBA" id="ARBA00047942"/>
    </source>
</evidence>
<keyword evidence="7" id="KW-1185">Reference proteome</keyword>
<dbReference type="InterPro" id="IPR002941">
    <property type="entry name" value="DNA_methylase_N4/N6"/>
</dbReference>
<comment type="similarity">
    <text evidence="4">Belongs to the N(4)/N(6)-methyltransferase family.</text>
</comment>
<accession>A0A062TYQ6</accession>
<dbReference type="SUPFAM" id="SSF53335">
    <property type="entry name" value="S-adenosyl-L-methionine-dependent methyltransferases"/>
    <property type="match status" value="1"/>
</dbReference>
<gene>
    <name evidence="6" type="ORF">HY29_17720</name>
</gene>
<feature type="domain" description="DNA methylase N-4/N-6" evidence="5">
    <location>
        <begin position="6"/>
        <end position="182"/>
    </location>
</feature>
<evidence type="ECO:0000259" key="5">
    <source>
        <dbReference type="Pfam" id="PF01555"/>
    </source>
</evidence>
<proteinExistence type="inferred from homology"/>
<reference evidence="6 7" key="1">
    <citation type="journal article" date="2014" name="Antonie Van Leeuwenhoek">
        <title>Hyphomonas beringensis sp. nov. and Hyphomonas chukchiensis sp. nov., isolated from surface seawater of the Bering Sea and Chukchi Sea.</title>
        <authorList>
            <person name="Li C."/>
            <person name="Lai Q."/>
            <person name="Li G."/>
            <person name="Dong C."/>
            <person name="Wang J."/>
            <person name="Liao Y."/>
            <person name="Shao Z."/>
        </authorList>
    </citation>
    <scope>NUCLEOTIDE SEQUENCE [LARGE SCALE GENOMIC DNA]</scope>
    <source>
        <strain evidence="6 7">25B14_1</strain>
    </source>
</reference>
<evidence type="ECO:0000256" key="2">
    <source>
        <dbReference type="ARBA" id="ARBA00022679"/>
    </source>
</evidence>
<dbReference type="GO" id="GO:0008170">
    <property type="term" value="F:N-methyltransferase activity"/>
    <property type="evidence" value="ECO:0007669"/>
    <property type="project" value="InterPro"/>
</dbReference>
<dbReference type="InterPro" id="IPR001091">
    <property type="entry name" value="RM_Methyltransferase"/>
</dbReference>
<dbReference type="GO" id="GO:0009007">
    <property type="term" value="F:site-specific DNA-methyltransferase (adenine-specific) activity"/>
    <property type="evidence" value="ECO:0007669"/>
    <property type="project" value="UniProtKB-EC"/>
</dbReference>
<evidence type="ECO:0000256" key="4">
    <source>
        <dbReference type="RuleBase" id="RU362026"/>
    </source>
</evidence>
<protein>
    <recommendedName>
        <fullName evidence="4">Methyltransferase</fullName>
        <ecNumber evidence="4">2.1.1.-</ecNumber>
    </recommendedName>
</protein>
<dbReference type="GO" id="GO:0003677">
    <property type="term" value="F:DNA binding"/>
    <property type="evidence" value="ECO:0007669"/>
    <property type="project" value="InterPro"/>
</dbReference>
<dbReference type="EMBL" id="AWFF01000060">
    <property type="protein sequence ID" value="KCZ53161.1"/>
    <property type="molecule type" value="Genomic_DNA"/>
</dbReference>
<comment type="caution">
    <text evidence="6">The sequence shown here is derived from an EMBL/GenBank/DDBJ whole genome shotgun (WGS) entry which is preliminary data.</text>
</comment>
<dbReference type="eggNOG" id="COG0863">
    <property type="taxonomic scope" value="Bacteria"/>
</dbReference>
<evidence type="ECO:0000313" key="6">
    <source>
        <dbReference type="EMBL" id="KCZ53161.1"/>
    </source>
</evidence>
<dbReference type="PRINTS" id="PR00508">
    <property type="entry name" value="S21N4MTFRASE"/>
</dbReference>
<name>A0A062TYQ6_9PROT</name>
<keyword evidence="1" id="KW-0489">Methyltransferase</keyword>
<sequence>MASGEMSPELFSALLRSSLENAATHAAKGAVLFACMDWRSIDVLKRAADAAGLETLNLCVWNKTNGAMGSLYRSKHELVWVFRVPGAGHTNNVQLGKHGRNRTNVWDYAGANTPGSDSHRDLALHPTVKPVALIADAILDVTHHGDIVLDMFGGVGSTLLAAERTNRIARLIELDPLYVDATIERVRENTGLDIHLAATGQTFEEVRAEREDAEPASPVRFRPRAARLMNDGGADEC</sequence>
<organism evidence="6 7">
    <name type="scientific">Hyphomonas beringensis</name>
    <dbReference type="NCBI Taxonomy" id="1280946"/>
    <lineage>
        <taxon>Bacteria</taxon>
        <taxon>Pseudomonadati</taxon>
        <taxon>Pseudomonadota</taxon>
        <taxon>Alphaproteobacteria</taxon>
        <taxon>Hyphomonadales</taxon>
        <taxon>Hyphomonadaceae</taxon>
        <taxon>Hyphomonas</taxon>
    </lineage>
</organism>
<dbReference type="EC" id="2.1.1.-" evidence="4"/>
<dbReference type="AlphaFoldDB" id="A0A062TYQ6"/>
<keyword evidence="2" id="KW-0808">Transferase</keyword>
<dbReference type="PATRIC" id="fig|1280946.3.peg.2825"/>